<dbReference type="Pfam" id="PF13715">
    <property type="entry name" value="CarbopepD_reg_2"/>
    <property type="match status" value="1"/>
</dbReference>
<evidence type="ECO:0000259" key="12">
    <source>
        <dbReference type="SMART" id="SM00965"/>
    </source>
</evidence>
<dbReference type="GO" id="GO:0006826">
    <property type="term" value="P:iron ion transport"/>
    <property type="evidence" value="ECO:0007669"/>
    <property type="project" value="UniProtKB-KW"/>
</dbReference>
<dbReference type="InterPro" id="IPR000531">
    <property type="entry name" value="Beta-barrel_TonB"/>
</dbReference>
<dbReference type="Pfam" id="PF07715">
    <property type="entry name" value="Plug"/>
    <property type="match status" value="1"/>
</dbReference>
<dbReference type="InterPro" id="IPR023997">
    <property type="entry name" value="TonB-dep_OMP_SusC/RagA_CS"/>
</dbReference>
<keyword evidence="4" id="KW-0410">Iron transport</keyword>
<evidence type="ECO:0000256" key="11">
    <source>
        <dbReference type="RuleBase" id="RU003357"/>
    </source>
</evidence>
<dbReference type="Pfam" id="PF00593">
    <property type="entry name" value="TonB_dep_Rec_b-barrel"/>
    <property type="match status" value="1"/>
</dbReference>
<evidence type="ECO:0000256" key="1">
    <source>
        <dbReference type="ARBA" id="ARBA00004571"/>
    </source>
</evidence>
<evidence type="ECO:0000256" key="2">
    <source>
        <dbReference type="ARBA" id="ARBA00022448"/>
    </source>
</evidence>
<dbReference type="Proteomes" id="UP000181981">
    <property type="component" value="Unassembled WGS sequence"/>
</dbReference>
<name>A0A1I0G9A8_9BACT</name>
<evidence type="ECO:0000313" key="14">
    <source>
        <dbReference type="Proteomes" id="UP000181981"/>
    </source>
</evidence>
<keyword evidence="5 10" id="KW-0812">Transmembrane</keyword>
<feature type="domain" description="Secretin/TonB short N-terminal" evidence="12">
    <location>
        <begin position="70"/>
        <end position="121"/>
    </location>
</feature>
<evidence type="ECO:0000256" key="3">
    <source>
        <dbReference type="ARBA" id="ARBA00022452"/>
    </source>
</evidence>
<dbReference type="NCBIfam" id="TIGR04057">
    <property type="entry name" value="SusC_RagA_signa"/>
    <property type="match status" value="1"/>
</dbReference>
<evidence type="ECO:0000313" key="13">
    <source>
        <dbReference type="EMBL" id="SET67347.1"/>
    </source>
</evidence>
<dbReference type="InterPro" id="IPR008969">
    <property type="entry name" value="CarboxyPept-like_regulatory"/>
</dbReference>
<dbReference type="Pfam" id="PF07660">
    <property type="entry name" value="STN"/>
    <property type="match status" value="1"/>
</dbReference>
<dbReference type="EMBL" id="FOHT01000019">
    <property type="protein sequence ID" value="SET67347.1"/>
    <property type="molecule type" value="Genomic_DNA"/>
</dbReference>
<evidence type="ECO:0000256" key="7">
    <source>
        <dbReference type="ARBA" id="ARBA00023077"/>
    </source>
</evidence>
<dbReference type="AlphaFoldDB" id="A0A1I0G9A8"/>
<dbReference type="SUPFAM" id="SSF49464">
    <property type="entry name" value="Carboxypeptidase regulatory domain-like"/>
    <property type="match status" value="1"/>
</dbReference>
<dbReference type="SUPFAM" id="SSF56935">
    <property type="entry name" value="Porins"/>
    <property type="match status" value="1"/>
</dbReference>
<dbReference type="InterPro" id="IPR011662">
    <property type="entry name" value="Secretin/TonB_short_N"/>
</dbReference>
<evidence type="ECO:0000256" key="9">
    <source>
        <dbReference type="ARBA" id="ARBA00023237"/>
    </source>
</evidence>
<dbReference type="PROSITE" id="PS52016">
    <property type="entry name" value="TONB_DEPENDENT_REC_3"/>
    <property type="match status" value="1"/>
</dbReference>
<dbReference type="InterPro" id="IPR023996">
    <property type="entry name" value="TonB-dep_OMP_SusC/RagA"/>
</dbReference>
<dbReference type="InterPro" id="IPR036942">
    <property type="entry name" value="Beta-barrel_TonB_sf"/>
</dbReference>
<dbReference type="InterPro" id="IPR039426">
    <property type="entry name" value="TonB-dep_rcpt-like"/>
</dbReference>
<evidence type="ECO:0000256" key="10">
    <source>
        <dbReference type="PROSITE-ProRule" id="PRU01360"/>
    </source>
</evidence>
<keyword evidence="9 10" id="KW-0998">Cell outer membrane</keyword>
<sequence>MKKKRLKEIPLWSFFLKLLRLMKVTLFLLCISVFSVMAKESYSQVTRLSVELQNTDIKSVLEEIESQSEFHFFYSGDVIDAERKVSVNFRNADIEKILTEIFYNTGVEYKIVGRQVALYKGEFDDTNLPAAQQAVIGQVVGADGQPIPGVTVVVKGTSQGTVTDIDGNFQVSVVDSDAVLSFSFVGMLSQEVLVGNQSNISVVMQEDAIGIEEVVVIGYGTRQKKNLVGAVDQVNSDIIEDRPVSNASQALQGASANLIIQQKSMNPNDNNMSINIRGVSTMSNNDPLIVIDGLISGTGTLNNLNPNDIENISILKDAGSAAIYGSRSANGVILVTTRKGGKTGKPLVKFSSMVGYQDPDILFQPVQGWENAMLRNQANMNVGNAPIFTPAQIRDLYENRSEEFWYLNEIMDKGLQQNYNMSISGGNEISTYMISAGYFDQESNFVGDFGMKRYNFRANNTTEYGKFKLTSLMAYTRRDENTIAGGTGNTIINSSRIPPYYYYQFQQDGKWLINDVIGDDNTLAGLKDGGYEKKDEDNFIGSLGLDFTIIEGLKAKGLVGLDLTQHHRFRRDMKVPLYSSADLETPVSYIHPNTLTEDYNSKRYTLSTQFMLDFERTFNSVHNVSGLLGVSNESYTFKASRIAWEYTDEDLGLPTTDESEQSVDNKNSNGDTDQTSITSVFVRGGYNYMDKYYADVTVRYDGSSKFAEDQRWGLFPSVSAAWRLSSENFMKSYSEHIGDLKIRTSYGVLGNQNVSNYSYQTVYQMYQNTYVFNNEAVPGTGYTYGNPYLTWEKSANLNVGLDAGFFDGSLYVSLDYFNKETTDILLSPEVSTVFGSDAAKENAGKMRNRGWEATLTYRLKSTNFNHRFNLNIADSRNEVTDFGGKERIDQNDQLYKVIREGEALGSYFGYKTDGYFQSYEEIANSALPVGASVQPGDVKYKDVNGDEVIDDKDRVVLGNAFPRYTFGFTYDVSFKNFDFSVLLQGVGKRDMYIRGELIEPFHSNYSYAIYQHQLDFWTPTNPDAKWPRLVAPSSSSSSNNWGKAGTDIYLLDGAYLRVKNIQLGYTVPKRLTSRLGIQKLRASINAQNLLTLSKNSFIDPESSEFGNNMGGIGGVGANSARNYPTLVYYGFGLELEF</sequence>
<dbReference type="Gene3D" id="3.55.50.30">
    <property type="match status" value="1"/>
</dbReference>
<dbReference type="NCBIfam" id="TIGR04056">
    <property type="entry name" value="OMP_RagA_SusC"/>
    <property type="match status" value="1"/>
</dbReference>
<dbReference type="SMART" id="SM00965">
    <property type="entry name" value="STN"/>
    <property type="match status" value="1"/>
</dbReference>
<dbReference type="InterPro" id="IPR037066">
    <property type="entry name" value="Plug_dom_sf"/>
</dbReference>
<evidence type="ECO:0000256" key="4">
    <source>
        <dbReference type="ARBA" id="ARBA00022496"/>
    </source>
</evidence>
<protein>
    <submittedName>
        <fullName evidence="13">TonB-linked outer membrane protein, SusC/RagA family</fullName>
    </submittedName>
</protein>
<keyword evidence="2 10" id="KW-0813">Transport</keyword>
<comment type="subcellular location">
    <subcellularLocation>
        <location evidence="1 10">Cell outer membrane</location>
        <topology evidence="1 10">Multi-pass membrane protein</topology>
    </subcellularLocation>
</comment>
<dbReference type="Gene3D" id="2.40.170.20">
    <property type="entry name" value="TonB-dependent receptor, beta-barrel domain"/>
    <property type="match status" value="1"/>
</dbReference>
<evidence type="ECO:0000256" key="6">
    <source>
        <dbReference type="ARBA" id="ARBA00023004"/>
    </source>
</evidence>
<organism evidence="13 14">
    <name type="scientific">Draconibacterium orientale</name>
    <dbReference type="NCBI Taxonomy" id="1168034"/>
    <lineage>
        <taxon>Bacteria</taxon>
        <taxon>Pseudomonadati</taxon>
        <taxon>Bacteroidota</taxon>
        <taxon>Bacteroidia</taxon>
        <taxon>Marinilabiliales</taxon>
        <taxon>Prolixibacteraceae</taxon>
        <taxon>Draconibacterium</taxon>
    </lineage>
</organism>
<reference evidence="13 14" key="1">
    <citation type="submission" date="2016-10" db="EMBL/GenBank/DDBJ databases">
        <authorList>
            <person name="de Groot N.N."/>
        </authorList>
    </citation>
    <scope>NUCLEOTIDE SEQUENCE [LARGE SCALE GENOMIC DNA]</scope>
    <source>
        <strain evidence="13 14">DSM 25947</strain>
    </source>
</reference>
<keyword evidence="4" id="KW-0406">Ion transport</keyword>
<dbReference type="Gene3D" id="2.60.40.1120">
    <property type="entry name" value="Carboxypeptidase-like, regulatory domain"/>
    <property type="match status" value="1"/>
</dbReference>
<keyword evidence="8 10" id="KW-0472">Membrane</keyword>
<keyword evidence="7 11" id="KW-0798">TonB box</keyword>
<gene>
    <name evidence="13" type="ORF">SAMN05444285_11960</name>
</gene>
<evidence type="ECO:0000256" key="5">
    <source>
        <dbReference type="ARBA" id="ARBA00022692"/>
    </source>
</evidence>
<accession>A0A1I0G9A8</accession>
<dbReference type="InterPro" id="IPR012910">
    <property type="entry name" value="Plug_dom"/>
</dbReference>
<dbReference type="GO" id="GO:0009279">
    <property type="term" value="C:cell outer membrane"/>
    <property type="evidence" value="ECO:0007669"/>
    <property type="project" value="UniProtKB-SubCell"/>
</dbReference>
<dbReference type="Gene3D" id="2.170.130.10">
    <property type="entry name" value="TonB-dependent receptor, plug domain"/>
    <property type="match status" value="1"/>
</dbReference>
<keyword evidence="3 10" id="KW-1134">Transmembrane beta strand</keyword>
<proteinExistence type="inferred from homology"/>
<evidence type="ECO:0000256" key="8">
    <source>
        <dbReference type="ARBA" id="ARBA00023136"/>
    </source>
</evidence>
<keyword evidence="6" id="KW-0408">Iron</keyword>
<comment type="similarity">
    <text evidence="10 11">Belongs to the TonB-dependent receptor family.</text>
</comment>